<evidence type="ECO:0000313" key="3">
    <source>
        <dbReference type="Proteomes" id="UP000317303"/>
    </source>
</evidence>
<dbReference type="AlphaFoldDB" id="A0A660CD68"/>
<gene>
    <name evidence="2" type="ORF">JD82_03123</name>
</gene>
<keyword evidence="3" id="KW-1185">Reference proteome</keyword>
<feature type="region of interest" description="Disordered" evidence="1">
    <location>
        <begin position="1"/>
        <end position="58"/>
    </location>
</feature>
<evidence type="ECO:0000313" key="2">
    <source>
        <dbReference type="EMBL" id="TWH21266.1"/>
    </source>
</evidence>
<dbReference type="RefSeq" id="WP_030532106.1">
    <property type="nucleotide sequence ID" value="NZ_JOIJ01000007.1"/>
</dbReference>
<comment type="caution">
    <text evidence="2">The sequence shown here is derived from an EMBL/GenBank/DDBJ whole genome shotgun (WGS) entry which is preliminary data.</text>
</comment>
<organism evidence="2 3">
    <name type="scientific">Prauserella rugosa</name>
    <dbReference type="NCBI Taxonomy" id="43354"/>
    <lineage>
        <taxon>Bacteria</taxon>
        <taxon>Bacillati</taxon>
        <taxon>Actinomycetota</taxon>
        <taxon>Actinomycetes</taxon>
        <taxon>Pseudonocardiales</taxon>
        <taxon>Pseudonocardiaceae</taxon>
        <taxon>Prauserella</taxon>
    </lineage>
</organism>
<proteinExistence type="predicted"/>
<protein>
    <submittedName>
        <fullName evidence="2">Uncharacterized protein</fullName>
    </submittedName>
</protein>
<reference evidence="2 3" key="1">
    <citation type="submission" date="2019-07" db="EMBL/GenBank/DDBJ databases">
        <title>R&amp;d 2014.</title>
        <authorList>
            <person name="Klenk H.-P."/>
        </authorList>
    </citation>
    <scope>NUCLEOTIDE SEQUENCE [LARGE SCALE GENOMIC DNA]</scope>
    <source>
        <strain evidence="2 3">DSM 43194</strain>
    </source>
</reference>
<evidence type="ECO:0000256" key="1">
    <source>
        <dbReference type="SAM" id="MobiDB-lite"/>
    </source>
</evidence>
<name>A0A660CD68_9PSEU</name>
<dbReference type="OrthoDB" id="9959771at2"/>
<sequence length="72" mass="7908">MAVRLEMTRAGASGTEHDVTEPSLPSPRKPRRFGPGLVARRPSTRSDVGDAAETAGYPLDDRRLTSRYVVRL</sequence>
<dbReference type="EMBL" id="VLJV01000001">
    <property type="protein sequence ID" value="TWH21266.1"/>
    <property type="molecule type" value="Genomic_DNA"/>
</dbReference>
<accession>A0A660CD68</accession>
<dbReference type="Proteomes" id="UP000317303">
    <property type="component" value="Unassembled WGS sequence"/>
</dbReference>